<dbReference type="GO" id="GO:0000956">
    <property type="term" value="P:nuclear-transcribed mRNA catabolic process"/>
    <property type="evidence" value="ECO:0007669"/>
    <property type="project" value="UniProtKB-ARBA"/>
</dbReference>
<keyword evidence="2 9" id="KW-0963">Cytoplasm</keyword>
<evidence type="ECO:0000256" key="1">
    <source>
        <dbReference type="ARBA" id="ARBA00004496"/>
    </source>
</evidence>
<dbReference type="GeneID" id="8827120"/>
<dbReference type="FunFam" id="3.30.230.70:FF:000004">
    <property type="entry name" value="Exosome complex component Rrp41"/>
    <property type="match status" value="1"/>
</dbReference>
<dbReference type="CDD" id="cd11366">
    <property type="entry name" value="RNase_PH_archRRP41"/>
    <property type="match status" value="1"/>
</dbReference>
<dbReference type="SUPFAM" id="SSF55666">
    <property type="entry name" value="Ribonuclease PH domain 2-like"/>
    <property type="match status" value="1"/>
</dbReference>
<dbReference type="GO" id="GO:0010467">
    <property type="term" value="P:gene expression"/>
    <property type="evidence" value="ECO:0007669"/>
    <property type="project" value="UniProtKB-ARBA"/>
</dbReference>
<keyword evidence="13" id="KW-1185">Reference proteome</keyword>
<dbReference type="InterPro" id="IPR050080">
    <property type="entry name" value="RNase_PH"/>
</dbReference>
<comment type="function">
    <text evidence="9">Catalytic component of the exosome, which is a complex involved in RNA degradation. Has 3'-&gt;5' exoribonuclease activity. Can also synthesize heteropolymeric RNA-tails.</text>
</comment>
<dbReference type="GO" id="GO:0003723">
    <property type="term" value="F:RNA binding"/>
    <property type="evidence" value="ECO:0007669"/>
    <property type="project" value="TreeGrafter"/>
</dbReference>
<keyword evidence="5 9" id="KW-0271">Exosome</keyword>
<dbReference type="PANTHER" id="PTHR11953">
    <property type="entry name" value="EXOSOME COMPLEX COMPONENT"/>
    <property type="match status" value="1"/>
</dbReference>
<evidence type="ECO:0000313" key="12">
    <source>
        <dbReference type="EMBL" id="ADD07994.1"/>
    </source>
</evidence>
<dbReference type="Pfam" id="PF03725">
    <property type="entry name" value="RNase_PH_C"/>
    <property type="match status" value="1"/>
</dbReference>
<gene>
    <name evidence="9" type="primary">rrp41</name>
    <name evidence="12" type="ordered locus">Aboo_0182</name>
</gene>
<evidence type="ECO:0000259" key="11">
    <source>
        <dbReference type="Pfam" id="PF03725"/>
    </source>
</evidence>
<dbReference type="InterPro" id="IPR036345">
    <property type="entry name" value="ExoRNase_PH_dom2_sf"/>
</dbReference>
<evidence type="ECO:0000313" key="13">
    <source>
        <dbReference type="Proteomes" id="UP000001400"/>
    </source>
</evidence>
<dbReference type="EC" id="3.1.13.-" evidence="9"/>
<dbReference type="Gene3D" id="3.30.230.70">
    <property type="entry name" value="GHMP Kinase, N-terminal domain"/>
    <property type="match status" value="1"/>
</dbReference>
<dbReference type="AlphaFoldDB" id="D3TBQ9"/>
<dbReference type="InterPro" id="IPR015847">
    <property type="entry name" value="ExoRNase_PH_dom2"/>
</dbReference>
<dbReference type="InterPro" id="IPR001247">
    <property type="entry name" value="ExoRNase_PH_dom1"/>
</dbReference>
<evidence type="ECO:0000256" key="4">
    <source>
        <dbReference type="ARBA" id="ARBA00022801"/>
    </source>
</evidence>
<comment type="function">
    <text evidence="7">Catalytic component of the exosome, which is a complex involved in RNA degradation. Has 3'-&gt;5' exoribonuclease activity. Can also synthesize heteromeric RNA-tails.</text>
</comment>
<comment type="subcellular location">
    <subcellularLocation>
        <location evidence="1 9">Cytoplasm</location>
    </subcellularLocation>
</comment>
<sequence>MGMKSDIKLIDDNGLRIDGRLPNQLRPIKMEVGVLKRADGSAFIEWGGNKIIAAVYGPHEAYPKHVQEADRAIVRARYSMAPFSVDERKRPGPDRRAIELSKVISEALESVIFVEKYPRTSIDVYIEVLQADAGTRVAGITVASLALADAGIPMRDLIVGCAAGKIDDVVVLDLNKEEDNFGQADVPMAIMPRTKEIALLQMDGDMSYEELTTAMDMAMDAAEKIHEMQVEALKRKYIEEVDENE</sequence>
<evidence type="ECO:0000256" key="2">
    <source>
        <dbReference type="ARBA" id="ARBA00022490"/>
    </source>
</evidence>
<dbReference type="GO" id="GO:0000177">
    <property type="term" value="C:cytoplasmic exosome (RNase complex)"/>
    <property type="evidence" value="ECO:0007669"/>
    <property type="project" value="TreeGrafter"/>
</dbReference>
<dbReference type="KEGG" id="abi:Aboo_0182"/>
<dbReference type="OrthoDB" id="24266at2157"/>
<dbReference type="HAMAP" id="MF_00591">
    <property type="entry name" value="Exosome_Rrp41"/>
    <property type="match status" value="1"/>
</dbReference>
<evidence type="ECO:0000256" key="5">
    <source>
        <dbReference type="ARBA" id="ARBA00022835"/>
    </source>
</evidence>
<dbReference type="EMBL" id="CP001941">
    <property type="protein sequence ID" value="ADD07994.1"/>
    <property type="molecule type" value="Genomic_DNA"/>
</dbReference>
<evidence type="ECO:0000256" key="6">
    <source>
        <dbReference type="ARBA" id="ARBA00022839"/>
    </source>
</evidence>
<evidence type="ECO:0000256" key="9">
    <source>
        <dbReference type="HAMAP-Rule" id="MF_00591"/>
    </source>
</evidence>
<dbReference type="InterPro" id="IPR027408">
    <property type="entry name" value="PNPase/RNase_PH_dom_sf"/>
</dbReference>
<feature type="domain" description="Exoribonuclease phosphorolytic" evidence="10">
    <location>
        <begin position="24"/>
        <end position="153"/>
    </location>
</feature>
<comment type="subunit">
    <text evidence="8 9">Component of the archaeal exosome complex. Forms a hexameric ring-like arrangement composed of 3 Rrp41-Rrp42 heterodimers. The hexameric ring associates with a trimer of Rrp4 and/or Csl4 subunits.</text>
</comment>
<name>D3TBQ9_ACIB4</name>
<keyword evidence="3 9" id="KW-0540">Nuclease</keyword>
<dbReference type="InterPro" id="IPR020568">
    <property type="entry name" value="Ribosomal_Su5_D2-typ_SF"/>
</dbReference>
<organism evidence="12 13">
    <name type="scientific">Aciduliprofundum boonei (strain DSM 19572 / T469)</name>
    <dbReference type="NCBI Taxonomy" id="439481"/>
    <lineage>
        <taxon>Archaea</taxon>
        <taxon>Methanobacteriati</taxon>
        <taxon>Thermoplasmatota</taxon>
        <taxon>DHVE2 group</taxon>
        <taxon>Candidatus Aciduliprofundum</taxon>
    </lineage>
</organism>
<evidence type="ECO:0000256" key="8">
    <source>
        <dbReference type="ARBA" id="ARBA00062149"/>
    </source>
</evidence>
<dbReference type="SUPFAM" id="SSF54211">
    <property type="entry name" value="Ribosomal protein S5 domain 2-like"/>
    <property type="match status" value="1"/>
</dbReference>
<dbReference type="HOGENOM" id="CLU_063514_0_0_2"/>
<dbReference type="Proteomes" id="UP000001400">
    <property type="component" value="Chromosome"/>
</dbReference>
<keyword evidence="4 9" id="KW-0378">Hydrolase</keyword>
<reference evidence="12" key="1">
    <citation type="submission" date="2010-02" db="EMBL/GenBank/DDBJ databases">
        <title>Complete sequence of Aciduliprofundum boonei T469.</title>
        <authorList>
            <consortium name="US DOE Joint Genome Institute"/>
            <person name="Lucas S."/>
            <person name="Copeland A."/>
            <person name="Lapidus A."/>
            <person name="Cheng J.-F."/>
            <person name="Bruce D."/>
            <person name="Goodwin L."/>
            <person name="Pitluck S."/>
            <person name="Saunders E."/>
            <person name="Detter J.C."/>
            <person name="Han C."/>
            <person name="Tapia R."/>
            <person name="Land M."/>
            <person name="Hauser L."/>
            <person name="Kyrpides N."/>
            <person name="Mikhailova N."/>
            <person name="Flores G."/>
            <person name="Reysenbach A.-L."/>
            <person name="Woyke T."/>
        </authorList>
    </citation>
    <scope>NUCLEOTIDE SEQUENCE</scope>
    <source>
        <strain evidence="12">T469</strain>
    </source>
</reference>
<protein>
    <recommendedName>
        <fullName evidence="9">Exosome complex component Rrp41</fullName>
        <ecNumber evidence="9">3.1.13.-</ecNumber>
    </recommendedName>
</protein>
<evidence type="ECO:0000256" key="7">
    <source>
        <dbReference type="ARBA" id="ARBA00058924"/>
    </source>
</evidence>
<dbReference type="GO" id="GO:0000175">
    <property type="term" value="F:3'-5'-RNA exonuclease activity"/>
    <property type="evidence" value="ECO:0007669"/>
    <property type="project" value="UniProtKB-UniRule"/>
</dbReference>
<proteinExistence type="inferred from homology"/>
<dbReference type="InterPro" id="IPR011807">
    <property type="entry name" value="Rrp41"/>
</dbReference>
<dbReference type="RefSeq" id="WP_012997063.1">
    <property type="nucleotide sequence ID" value="NC_013926.1"/>
</dbReference>
<dbReference type="PANTHER" id="PTHR11953:SF0">
    <property type="entry name" value="EXOSOME COMPLEX COMPONENT RRP41"/>
    <property type="match status" value="1"/>
</dbReference>
<dbReference type="Pfam" id="PF01138">
    <property type="entry name" value="RNase_PH"/>
    <property type="match status" value="1"/>
</dbReference>
<comment type="similarity">
    <text evidence="9">Belongs to the RNase PH family. Rrp41 subfamily.</text>
</comment>
<keyword evidence="6 9" id="KW-0269">Exonuclease</keyword>
<accession>D3TBQ9</accession>
<dbReference type="NCBIfam" id="TIGR02065">
    <property type="entry name" value="ECX1"/>
    <property type="match status" value="1"/>
</dbReference>
<dbReference type="GO" id="GO:0016075">
    <property type="term" value="P:rRNA catabolic process"/>
    <property type="evidence" value="ECO:0007669"/>
    <property type="project" value="TreeGrafter"/>
</dbReference>
<feature type="domain" description="Exoribonuclease phosphorolytic" evidence="11">
    <location>
        <begin position="156"/>
        <end position="220"/>
    </location>
</feature>
<evidence type="ECO:0000259" key="10">
    <source>
        <dbReference type="Pfam" id="PF01138"/>
    </source>
</evidence>
<evidence type="ECO:0000256" key="3">
    <source>
        <dbReference type="ARBA" id="ARBA00022722"/>
    </source>
</evidence>